<evidence type="ECO:0000313" key="5">
    <source>
        <dbReference type="EMBL" id="WCT76349.1"/>
    </source>
</evidence>
<dbReference type="InterPro" id="IPR029787">
    <property type="entry name" value="Nucleotide_cyclase"/>
</dbReference>
<dbReference type="Gene3D" id="3.30.70.270">
    <property type="match status" value="1"/>
</dbReference>
<organism evidence="5 6">
    <name type="scientific">Novosphingobium humi</name>
    <dbReference type="NCBI Taxonomy" id="2282397"/>
    <lineage>
        <taxon>Bacteria</taxon>
        <taxon>Pseudomonadati</taxon>
        <taxon>Pseudomonadota</taxon>
        <taxon>Alphaproteobacteria</taxon>
        <taxon>Sphingomonadales</taxon>
        <taxon>Sphingomonadaceae</taxon>
        <taxon>Novosphingobium</taxon>
    </lineage>
</organism>
<dbReference type="PROSITE" id="PS50887">
    <property type="entry name" value="GGDEF"/>
    <property type="match status" value="1"/>
</dbReference>
<name>A0ABY7TW53_9SPHN</name>
<dbReference type="InterPro" id="IPR043128">
    <property type="entry name" value="Rev_trsase/Diguanyl_cyclase"/>
</dbReference>
<evidence type="ECO:0000313" key="6">
    <source>
        <dbReference type="Proteomes" id="UP001218231"/>
    </source>
</evidence>
<sequence length="76" mass="7862">MALRSVAERGKKASTDAVTGLPNRRGMKRYAKTITAADLSTVGIILLDLDHLKQADDAYGHGAGNAVLVEAATGAP</sequence>
<dbReference type="EC" id="2.7.7.65" evidence="1"/>
<feature type="region of interest" description="Disordered" evidence="3">
    <location>
        <begin position="1"/>
        <end position="21"/>
    </location>
</feature>
<dbReference type="RefSeq" id="WP_273616798.1">
    <property type="nucleotide sequence ID" value="NZ_CP117417.1"/>
</dbReference>
<feature type="compositionally biased region" description="Basic and acidic residues" evidence="3">
    <location>
        <begin position="1"/>
        <end position="14"/>
    </location>
</feature>
<feature type="domain" description="GGDEF" evidence="4">
    <location>
        <begin position="40"/>
        <end position="76"/>
    </location>
</feature>
<protein>
    <recommendedName>
        <fullName evidence="1">diguanylate cyclase</fullName>
        <ecNumber evidence="1">2.7.7.65</ecNumber>
    </recommendedName>
</protein>
<evidence type="ECO:0000256" key="3">
    <source>
        <dbReference type="SAM" id="MobiDB-lite"/>
    </source>
</evidence>
<dbReference type="InterPro" id="IPR050469">
    <property type="entry name" value="Diguanylate_Cyclase"/>
</dbReference>
<dbReference type="PANTHER" id="PTHR45138:SF9">
    <property type="entry name" value="DIGUANYLATE CYCLASE DGCM-RELATED"/>
    <property type="match status" value="1"/>
</dbReference>
<dbReference type="EMBL" id="CP117417">
    <property type="protein sequence ID" value="WCT76349.1"/>
    <property type="molecule type" value="Genomic_DNA"/>
</dbReference>
<keyword evidence="6" id="KW-1185">Reference proteome</keyword>
<dbReference type="PANTHER" id="PTHR45138">
    <property type="entry name" value="REGULATORY COMPONENTS OF SENSORY TRANSDUCTION SYSTEM"/>
    <property type="match status" value="1"/>
</dbReference>
<reference evidence="5 6" key="1">
    <citation type="submission" date="2023-02" db="EMBL/GenBank/DDBJ databases">
        <title>Genome sequence of Novosphingobium humi KACC 19094.</title>
        <authorList>
            <person name="Kim S."/>
            <person name="Heo J."/>
            <person name="Kwon S.-W."/>
        </authorList>
    </citation>
    <scope>NUCLEOTIDE SEQUENCE [LARGE SCALE GENOMIC DNA]</scope>
    <source>
        <strain evidence="5 6">KACC 19094</strain>
    </source>
</reference>
<dbReference type="Proteomes" id="UP001218231">
    <property type="component" value="Chromosome"/>
</dbReference>
<dbReference type="SUPFAM" id="SSF55073">
    <property type="entry name" value="Nucleotide cyclase"/>
    <property type="match status" value="1"/>
</dbReference>
<evidence type="ECO:0000256" key="2">
    <source>
        <dbReference type="ARBA" id="ARBA00034247"/>
    </source>
</evidence>
<accession>A0ABY7TW53</accession>
<dbReference type="GO" id="GO:0052621">
    <property type="term" value="F:diguanylate cyclase activity"/>
    <property type="evidence" value="ECO:0007669"/>
    <property type="project" value="UniProtKB-EC"/>
</dbReference>
<dbReference type="InterPro" id="IPR000160">
    <property type="entry name" value="GGDEF_dom"/>
</dbReference>
<evidence type="ECO:0000259" key="4">
    <source>
        <dbReference type="PROSITE" id="PS50887"/>
    </source>
</evidence>
<evidence type="ECO:0000256" key="1">
    <source>
        <dbReference type="ARBA" id="ARBA00012528"/>
    </source>
</evidence>
<dbReference type="NCBIfam" id="TIGR00254">
    <property type="entry name" value="GGDEF"/>
    <property type="match status" value="1"/>
</dbReference>
<gene>
    <name evidence="5" type="ORF">PQ457_10340</name>
</gene>
<keyword evidence="5" id="KW-0808">Transferase</keyword>
<keyword evidence="5" id="KW-0548">Nucleotidyltransferase</keyword>
<comment type="catalytic activity">
    <reaction evidence="2">
        <text>2 GTP = 3',3'-c-di-GMP + 2 diphosphate</text>
        <dbReference type="Rhea" id="RHEA:24898"/>
        <dbReference type="ChEBI" id="CHEBI:33019"/>
        <dbReference type="ChEBI" id="CHEBI:37565"/>
        <dbReference type="ChEBI" id="CHEBI:58805"/>
        <dbReference type="EC" id="2.7.7.65"/>
    </reaction>
</comment>
<dbReference type="Pfam" id="PF00990">
    <property type="entry name" value="GGDEF"/>
    <property type="match status" value="1"/>
</dbReference>
<proteinExistence type="predicted"/>